<dbReference type="SUPFAM" id="SSF47391">
    <property type="entry name" value="Dimerization-anchoring domain of cAMP-dependent PK regulatory subunit"/>
    <property type="match status" value="1"/>
</dbReference>
<name>A0A091EPH0_FUKDA</name>
<dbReference type="PANTHER" id="PTHR13318">
    <property type="entry name" value="PARTNER OF PAIRED, ISOFORM B-RELATED"/>
    <property type="match status" value="1"/>
</dbReference>
<evidence type="ECO:0000256" key="6">
    <source>
        <dbReference type="ARBA" id="ARBA00022786"/>
    </source>
</evidence>
<comment type="subcellular location">
    <subcellularLocation>
        <location evidence="2">Cytoplasm</location>
        <location evidence="2">Cytoskeleton</location>
        <location evidence="2">Flagellum axoneme</location>
    </subcellularLocation>
    <subcellularLocation>
        <location evidence="1">Cytoplasm</location>
        <location evidence="1">Cytoskeleton</location>
        <location evidence="1">Microtubule organizing center</location>
        <location evidence="1">Centrosome</location>
    </subcellularLocation>
</comment>
<accession>A0A091EPH0</accession>
<dbReference type="SMART" id="SM00367">
    <property type="entry name" value="LRR_CC"/>
    <property type="match status" value="14"/>
</dbReference>
<evidence type="ECO:0000256" key="12">
    <source>
        <dbReference type="ARBA" id="ARBA00061246"/>
    </source>
</evidence>
<dbReference type="InterPro" id="IPR006553">
    <property type="entry name" value="Leu-rich_rpt_Cys-con_subtyp"/>
</dbReference>
<keyword evidence="20" id="KW-1185">Reference proteome</keyword>
<feature type="region of interest" description="Disordered" evidence="17">
    <location>
        <begin position="783"/>
        <end position="845"/>
    </location>
</feature>
<dbReference type="EMBL" id="KN120802">
    <property type="protein sequence ID" value="KFO37581.1"/>
    <property type="molecule type" value="Genomic_DNA"/>
</dbReference>
<evidence type="ECO:0000256" key="13">
    <source>
        <dbReference type="ARBA" id="ARBA00061870"/>
    </source>
</evidence>
<evidence type="ECO:0000256" key="4">
    <source>
        <dbReference type="ARBA" id="ARBA00022614"/>
    </source>
</evidence>
<keyword evidence="9" id="KW-0206">Cytoskeleton</keyword>
<dbReference type="InterPro" id="IPR057207">
    <property type="entry name" value="FBXL15_LRR"/>
</dbReference>
<evidence type="ECO:0000256" key="9">
    <source>
        <dbReference type="ARBA" id="ARBA00023212"/>
    </source>
</evidence>
<evidence type="ECO:0000256" key="17">
    <source>
        <dbReference type="SAM" id="MobiDB-lite"/>
    </source>
</evidence>
<protein>
    <recommendedName>
        <fullName evidence="14">F-box and leucine-rich repeat protein 13</fullName>
    </recommendedName>
    <alternativeName>
        <fullName evidence="15">Dynein regulatory complex subunit 6</fullName>
    </alternativeName>
    <alternativeName>
        <fullName evidence="16">F-box/LRR-repeat protein 13</fullName>
    </alternativeName>
</protein>
<evidence type="ECO:0000313" key="19">
    <source>
        <dbReference type="EMBL" id="KFO37581.1"/>
    </source>
</evidence>
<proteinExistence type="inferred from homology"/>
<dbReference type="Pfam" id="PF12937">
    <property type="entry name" value="F-box-like"/>
    <property type="match status" value="1"/>
</dbReference>
<evidence type="ECO:0000256" key="2">
    <source>
        <dbReference type="ARBA" id="ARBA00004611"/>
    </source>
</evidence>
<dbReference type="eggNOG" id="KOG1947">
    <property type="taxonomic scope" value="Eukaryota"/>
</dbReference>
<dbReference type="FunFam" id="3.80.10.10:FF:000266">
    <property type="entry name" value="F-box and leucine rich repeat protein 13"/>
    <property type="match status" value="1"/>
</dbReference>
<keyword evidence="8" id="KW-0969">Cilium</keyword>
<dbReference type="OrthoDB" id="61560at2759"/>
<reference evidence="19 20" key="1">
    <citation type="submission" date="2013-11" db="EMBL/GenBank/DDBJ databases">
        <title>The Damaraland mole rat (Fukomys damarensis) genome and evolution of African mole rats.</title>
        <authorList>
            <person name="Gladyshev V.N."/>
            <person name="Fang X."/>
        </authorList>
    </citation>
    <scope>NUCLEOTIDE SEQUENCE [LARGE SCALE GENOMIC DNA]</scope>
    <source>
        <tissue evidence="19">Liver</tissue>
    </source>
</reference>
<keyword evidence="4" id="KW-0433">Leucine-rich repeat</keyword>
<keyword evidence="7" id="KW-0282">Flagellum</keyword>
<dbReference type="CDD" id="cd22977">
    <property type="entry name" value="DD_FBXL13"/>
    <property type="match status" value="1"/>
</dbReference>
<dbReference type="GO" id="GO:0031146">
    <property type="term" value="P:SCF-dependent proteasomal ubiquitin-dependent protein catabolic process"/>
    <property type="evidence" value="ECO:0007669"/>
    <property type="project" value="TreeGrafter"/>
</dbReference>
<evidence type="ECO:0000256" key="5">
    <source>
        <dbReference type="ARBA" id="ARBA00022737"/>
    </source>
</evidence>
<organism evidence="19 20">
    <name type="scientific">Fukomys damarensis</name>
    <name type="common">Damaraland mole rat</name>
    <name type="synonym">Cryptomys damarensis</name>
    <dbReference type="NCBI Taxonomy" id="885580"/>
    <lineage>
        <taxon>Eukaryota</taxon>
        <taxon>Metazoa</taxon>
        <taxon>Chordata</taxon>
        <taxon>Craniata</taxon>
        <taxon>Vertebrata</taxon>
        <taxon>Euteleostomi</taxon>
        <taxon>Mammalia</taxon>
        <taxon>Eutheria</taxon>
        <taxon>Euarchontoglires</taxon>
        <taxon>Glires</taxon>
        <taxon>Rodentia</taxon>
        <taxon>Hystricomorpha</taxon>
        <taxon>Bathyergidae</taxon>
        <taxon>Fukomys</taxon>
    </lineage>
</organism>
<comment type="subunit">
    <text evidence="13">Component of the nexin-dynein regulatory complex (N-DRC). Directly interacts with SKP1 and CUL1. Interacts with TCTE1/DRC5.</text>
</comment>
<dbReference type="SUPFAM" id="SSF52047">
    <property type="entry name" value="RNI-like"/>
    <property type="match status" value="2"/>
</dbReference>
<dbReference type="STRING" id="885580.ENSFDAP00000023182"/>
<dbReference type="GO" id="GO:0005813">
    <property type="term" value="C:centrosome"/>
    <property type="evidence" value="ECO:0007669"/>
    <property type="project" value="UniProtKB-SubCell"/>
</dbReference>
<evidence type="ECO:0000256" key="15">
    <source>
        <dbReference type="ARBA" id="ARBA00081702"/>
    </source>
</evidence>
<dbReference type="FunFam" id="3.80.10.10:FF:000291">
    <property type="entry name" value="F-box and leucine rich repeat protein 13"/>
    <property type="match status" value="1"/>
</dbReference>
<evidence type="ECO:0000256" key="7">
    <source>
        <dbReference type="ARBA" id="ARBA00022846"/>
    </source>
</evidence>
<evidence type="ECO:0000256" key="11">
    <source>
        <dbReference type="ARBA" id="ARBA00058421"/>
    </source>
</evidence>
<dbReference type="Pfam" id="PF25372">
    <property type="entry name" value="DUF7885"/>
    <property type="match status" value="2"/>
</dbReference>
<feature type="domain" description="F-box" evidence="18">
    <location>
        <begin position="251"/>
        <end position="297"/>
    </location>
</feature>
<comment type="function">
    <text evidence="11">Substrate-recognition component of the SCF (SKP1-CUL1-F-box protein)-type E3 ubiquitin ligase complex. Component of the nexin-dynein regulatory complex (N-DRC), a key regulator of ciliary/flagellar motility which maintains the alignment and integrity of the distal axoneme and regulates microtubule sliding in motile axonemes. Specifically targets CEP192 isoform 3 for ubiquitin-mediated proteolysis and thereby acts as a regulator of microtubule nucleation activity.</text>
</comment>
<dbReference type="InterPro" id="IPR032675">
    <property type="entry name" value="LRR_dom_sf"/>
</dbReference>
<keyword evidence="10" id="KW-0966">Cell projection</keyword>
<dbReference type="Gene3D" id="3.80.10.10">
    <property type="entry name" value="Ribonuclease Inhibitor"/>
    <property type="match status" value="3"/>
</dbReference>
<dbReference type="AlphaFoldDB" id="A0A091EPH0"/>
<evidence type="ECO:0000259" key="18">
    <source>
        <dbReference type="PROSITE" id="PS50181"/>
    </source>
</evidence>
<dbReference type="PANTHER" id="PTHR13318:SF240">
    <property type="entry name" value="F-BOX AND LEUCINE-RICH REPEAT PROTEIN 13"/>
    <property type="match status" value="1"/>
</dbReference>
<keyword evidence="6" id="KW-0833">Ubl conjugation pathway</keyword>
<evidence type="ECO:0000256" key="14">
    <source>
        <dbReference type="ARBA" id="ARBA00071255"/>
    </source>
</evidence>
<evidence type="ECO:0000256" key="3">
    <source>
        <dbReference type="ARBA" id="ARBA00022490"/>
    </source>
</evidence>
<evidence type="ECO:0000256" key="10">
    <source>
        <dbReference type="ARBA" id="ARBA00023273"/>
    </source>
</evidence>
<dbReference type="PROSITE" id="PS50181">
    <property type="entry name" value="FBOX"/>
    <property type="match status" value="1"/>
</dbReference>
<evidence type="ECO:0000256" key="16">
    <source>
        <dbReference type="ARBA" id="ARBA00083659"/>
    </source>
</evidence>
<dbReference type="GO" id="GO:0019005">
    <property type="term" value="C:SCF ubiquitin ligase complex"/>
    <property type="evidence" value="ECO:0007669"/>
    <property type="project" value="TreeGrafter"/>
</dbReference>
<comment type="similarity">
    <text evidence="12">Belongs to the DRC6 family.</text>
</comment>
<keyword evidence="3" id="KW-0963">Cytoplasm</keyword>
<dbReference type="InterPro" id="IPR001810">
    <property type="entry name" value="F-box_dom"/>
</dbReference>
<dbReference type="FunFam" id="3.80.10.10:FF:000134">
    <property type="entry name" value="F-box and leucine rich repeat protein 13"/>
    <property type="match status" value="1"/>
</dbReference>
<gene>
    <name evidence="19" type="ORF">H920_01066</name>
</gene>
<evidence type="ECO:0000313" key="20">
    <source>
        <dbReference type="Proteomes" id="UP000028990"/>
    </source>
</evidence>
<sequence>MASLRTADPALRNYFKKHCIPQVCEALLCGVIINRPMDPLKYLEEMIMVIIENGLESLLWDMCIDPSLKPKIRRLSETYLEQLFGLDDQLVTPELMVKACTFYTGHLVKTHFCIWRDTAIPRVSEEDILAEKMKTAITYYNSSLQKSLFHQWYSYVKKQKEKIDGAVLGVQHILHYSKLKMILKKWKEQARKKYKKREHDLILKHELQLRKWRSQLKLKTTEETSEEEEEEESVSLERSLSEVSLAPDTSQCDISLLPERAVLQIFLYLSLRDVITCGQVNHSWMSMTQMNLLWNAIDFSTVKSVITDRYIVSTLQRWRLNVLHLNFRGCVLRPKTLKSVSHCKNLQELNVSDCPTLTDELMRHISEGCPGILYLNLSNTAITNRTLRLLPRYFHNLQSLSLAYCRKFTDKGLQYLNLGNGCHKLIYLDLSGCTQISVQGFKNIANSCSGIIHMTMNDMPTLTDNCVKALVEKCQCITSVVFIGSPHISDCAFNALSTCSLRKIRFEGNKRITDASFKFIEKNYPNISHIYMADCKGITDGTLTSLSPLKQLTVLNLANCIRIGDMGLKQFLDGPSSIKIRELNLSNCVHLSDVSLVKLSERCSNLNYLSLRNCEHLTDQGVEYIVNLFSLVSLDLSGTVISNEGLIALSRHKKLKELSLSDCCKITNVGIEAFCKSSMILEHLDVSYCPQLSDEIIKALAIYCISLTSLSIAGCPQFTDSAIELLSAKCHYLHILDISGCILLTDQILKDLQRGCKQLQILKMQYCRQISMEEAHRMASVVQQQEYSSDDPPPWFRYDWEGKPLPDNQSPTAPKDDADFTAEESLQGDAKEAVRLSLRQENQNI</sequence>
<dbReference type="Proteomes" id="UP000028990">
    <property type="component" value="Unassembled WGS sequence"/>
</dbReference>
<evidence type="ECO:0000256" key="1">
    <source>
        <dbReference type="ARBA" id="ARBA00004300"/>
    </source>
</evidence>
<keyword evidence="5" id="KW-0677">Repeat</keyword>
<evidence type="ECO:0000256" key="8">
    <source>
        <dbReference type="ARBA" id="ARBA00023069"/>
    </source>
</evidence>